<sequence length="255" mass="28195">MASPLSGPGVFWISSNTNDETIFAYDDFVRWYEDVHISDMINADPEHPLPVARRYQALSPTERPFLVVYRMTDLAIVAGEAFRKVPLHHETLPGGGPIAQYAHFRGRFAGFVKAWGSPGKEGTLLISEVTEAMDELRYEEYMASVQSLPGWLRSSQYTIIMENDIGRDKPPPSGPPTAGVPPAQTRWLTLHEFDGTQTVDSLAMDRVAARSTTVPLGSAGINAENQSKVEVQTYRLVRTYGNGALMFADTEAESK</sequence>
<dbReference type="EMBL" id="CAWUHC010000053">
    <property type="protein sequence ID" value="CAK7225399.1"/>
    <property type="molecule type" value="Genomic_DNA"/>
</dbReference>
<keyword evidence="2" id="KW-1185">Reference proteome</keyword>
<organism evidence="1 2">
    <name type="scientific">Sporothrix bragantina</name>
    <dbReference type="NCBI Taxonomy" id="671064"/>
    <lineage>
        <taxon>Eukaryota</taxon>
        <taxon>Fungi</taxon>
        <taxon>Dikarya</taxon>
        <taxon>Ascomycota</taxon>
        <taxon>Pezizomycotina</taxon>
        <taxon>Sordariomycetes</taxon>
        <taxon>Sordariomycetidae</taxon>
        <taxon>Ophiostomatales</taxon>
        <taxon>Ophiostomataceae</taxon>
        <taxon>Sporothrix</taxon>
    </lineage>
</organism>
<protein>
    <submittedName>
        <fullName evidence="1">Uncharacterized protein</fullName>
    </submittedName>
</protein>
<comment type="caution">
    <text evidence="1">The sequence shown here is derived from an EMBL/GenBank/DDBJ whole genome shotgun (WGS) entry which is preliminary data.</text>
</comment>
<proteinExistence type="predicted"/>
<evidence type="ECO:0000313" key="1">
    <source>
        <dbReference type="EMBL" id="CAK7225399.1"/>
    </source>
</evidence>
<evidence type="ECO:0000313" key="2">
    <source>
        <dbReference type="Proteomes" id="UP001642406"/>
    </source>
</evidence>
<gene>
    <name evidence="1" type="ORF">SBRCBS47491_005876</name>
</gene>
<dbReference type="Proteomes" id="UP001642406">
    <property type="component" value="Unassembled WGS sequence"/>
</dbReference>
<accession>A0ABP0C085</accession>
<name>A0ABP0C085_9PEZI</name>
<reference evidence="1 2" key="1">
    <citation type="submission" date="2024-01" db="EMBL/GenBank/DDBJ databases">
        <authorList>
            <person name="Allen C."/>
            <person name="Tagirdzhanova G."/>
        </authorList>
    </citation>
    <scope>NUCLEOTIDE SEQUENCE [LARGE SCALE GENOMIC DNA]</scope>
</reference>